<keyword evidence="11" id="KW-0511">Multifunctional enzyme</keyword>
<organism evidence="15 16">
    <name type="scientific">Paraburkholderia steynii</name>
    <dbReference type="NCBI Taxonomy" id="1245441"/>
    <lineage>
        <taxon>Bacteria</taxon>
        <taxon>Pseudomonadati</taxon>
        <taxon>Pseudomonadota</taxon>
        <taxon>Betaproteobacteria</taxon>
        <taxon>Burkholderiales</taxon>
        <taxon>Burkholderiaceae</taxon>
        <taxon>Paraburkholderia</taxon>
    </lineage>
</organism>
<evidence type="ECO:0000256" key="12">
    <source>
        <dbReference type="ARBA" id="ARBA00049556"/>
    </source>
</evidence>
<dbReference type="Pfam" id="PF00378">
    <property type="entry name" value="ECH_1"/>
    <property type="match status" value="1"/>
</dbReference>
<proteinExistence type="predicted"/>
<evidence type="ECO:0000256" key="3">
    <source>
        <dbReference type="ARBA" id="ARBA00022832"/>
    </source>
</evidence>
<dbReference type="CDD" id="cd06558">
    <property type="entry name" value="crotonase-like"/>
    <property type="match status" value="1"/>
</dbReference>
<keyword evidence="5" id="KW-0560">Oxidoreductase</keyword>
<dbReference type="InterPro" id="IPR008927">
    <property type="entry name" value="6-PGluconate_DH-like_C_sf"/>
</dbReference>
<evidence type="ECO:0000256" key="11">
    <source>
        <dbReference type="ARBA" id="ARBA00023268"/>
    </source>
</evidence>
<keyword evidence="7" id="KW-0443">Lipid metabolism</keyword>
<accession>A0A4R0XB95</accession>
<comment type="catalytic activity">
    <reaction evidence="12">
        <text>a (3S)-3-hydroxyacyl-CoA + NAD(+) = a 3-oxoacyl-CoA + NADH + H(+)</text>
        <dbReference type="Rhea" id="RHEA:22432"/>
        <dbReference type="ChEBI" id="CHEBI:15378"/>
        <dbReference type="ChEBI" id="CHEBI:57318"/>
        <dbReference type="ChEBI" id="CHEBI:57540"/>
        <dbReference type="ChEBI" id="CHEBI:57945"/>
        <dbReference type="ChEBI" id="CHEBI:90726"/>
        <dbReference type="EC" id="1.1.1.35"/>
    </reaction>
</comment>
<keyword evidence="3" id="KW-0276">Fatty acid metabolism</keyword>
<dbReference type="GO" id="GO:0070403">
    <property type="term" value="F:NAD+ binding"/>
    <property type="evidence" value="ECO:0007669"/>
    <property type="project" value="InterPro"/>
</dbReference>
<evidence type="ECO:0000256" key="10">
    <source>
        <dbReference type="ARBA" id="ARBA00023239"/>
    </source>
</evidence>
<dbReference type="GO" id="GO:0006635">
    <property type="term" value="P:fatty acid beta-oxidation"/>
    <property type="evidence" value="ECO:0007669"/>
    <property type="project" value="UniProtKB-UniPathway"/>
</dbReference>
<keyword evidence="8" id="KW-0576">Peroxisome</keyword>
<comment type="subcellular location">
    <subcellularLocation>
        <location evidence="1">Peroxisome</location>
    </subcellularLocation>
</comment>
<dbReference type="UniPathway" id="UPA00659"/>
<feature type="domain" description="3-hydroxyacyl-CoA dehydrogenase C-terminal" evidence="13">
    <location>
        <begin position="607"/>
        <end position="684"/>
    </location>
</feature>
<dbReference type="Gene3D" id="3.90.226.10">
    <property type="entry name" value="2-enoyl-CoA Hydratase, Chain A, domain 1"/>
    <property type="match status" value="1"/>
</dbReference>
<evidence type="ECO:0000313" key="16">
    <source>
        <dbReference type="Proteomes" id="UP000294200"/>
    </source>
</evidence>
<evidence type="ECO:0000256" key="4">
    <source>
        <dbReference type="ARBA" id="ARBA00022963"/>
    </source>
</evidence>
<evidence type="ECO:0000256" key="6">
    <source>
        <dbReference type="ARBA" id="ARBA00023027"/>
    </source>
</evidence>
<dbReference type="Proteomes" id="UP000294200">
    <property type="component" value="Unassembled WGS sequence"/>
</dbReference>
<dbReference type="InterPro" id="IPR036291">
    <property type="entry name" value="NAD(P)-bd_dom_sf"/>
</dbReference>
<dbReference type="InterPro" id="IPR006108">
    <property type="entry name" value="3HC_DH_C"/>
</dbReference>
<gene>
    <name evidence="15" type="ORF">BZM27_27285</name>
</gene>
<reference evidence="15 16" key="1">
    <citation type="submission" date="2017-02" db="EMBL/GenBank/DDBJ databases">
        <title>Paraburkholderia sophoroidis sp. nov. and Paraburkholderia steynii sp. nov. rhizobial symbionts of the fynbos legume Hypocalyptus sophoroides.</title>
        <authorList>
            <person name="Steenkamp E.T."/>
            <person name="Beukes C.W."/>
            <person name="Van Zyl E."/>
            <person name="Avontuur J."/>
            <person name="Chan W.Y."/>
            <person name="Hassen A."/>
            <person name="Palmer M."/>
            <person name="Mthombeni L."/>
            <person name="Phalane F."/>
            <person name="Sereme K."/>
            <person name="Venter S.N."/>
        </authorList>
    </citation>
    <scope>NUCLEOTIDE SEQUENCE [LARGE SCALE GENOMIC DNA]</scope>
    <source>
        <strain evidence="15 16">HC1.1ba</strain>
    </source>
</reference>
<evidence type="ECO:0000259" key="13">
    <source>
        <dbReference type="Pfam" id="PF00725"/>
    </source>
</evidence>
<dbReference type="PANTHER" id="PTHR23309:SF51">
    <property type="entry name" value="3-HYDROXYACYL-COA DEHYDROGENASE-RELATED"/>
    <property type="match status" value="1"/>
</dbReference>
<evidence type="ECO:0000313" key="15">
    <source>
        <dbReference type="EMBL" id="TCG06312.1"/>
    </source>
</evidence>
<dbReference type="GO" id="GO:0004300">
    <property type="term" value="F:enoyl-CoA hydratase activity"/>
    <property type="evidence" value="ECO:0007669"/>
    <property type="project" value="UniProtKB-ARBA"/>
</dbReference>
<dbReference type="PANTHER" id="PTHR23309">
    <property type="entry name" value="3-HYDROXYACYL-COA DEHYROGENASE"/>
    <property type="match status" value="1"/>
</dbReference>
<dbReference type="Gene3D" id="1.10.1040.50">
    <property type="match status" value="1"/>
</dbReference>
<dbReference type="SUPFAM" id="SSF52096">
    <property type="entry name" value="ClpP/crotonase"/>
    <property type="match status" value="1"/>
</dbReference>
<feature type="domain" description="3-hydroxyacyl-CoA dehydrogenase NAD binding" evidence="14">
    <location>
        <begin position="297"/>
        <end position="473"/>
    </location>
</feature>
<evidence type="ECO:0000256" key="8">
    <source>
        <dbReference type="ARBA" id="ARBA00023140"/>
    </source>
</evidence>
<evidence type="ECO:0000256" key="5">
    <source>
        <dbReference type="ARBA" id="ARBA00023002"/>
    </source>
</evidence>
<evidence type="ECO:0000256" key="1">
    <source>
        <dbReference type="ARBA" id="ARBA00004275"/>
    </source>
</evidence>
<dbReference type="GO" id="GO:0016853">
    <property type="term" value="F:isomerase activity"/>
    <property type="evidence" value="ECO:0007669"/>
    <property type="project" value="UniProtKB-KW"/>
</dbReference>
<dbReference type="Gene3D" id="3.40.50.720">
    <property type="entry name" value="NAD(P)-binding Rossmann-like Domain"/>
    <property type="match status" value="1"/>
</dbReference>
<dbReference type="Pfam" id="PF00725">
    <property type="entry name" value="3HCDH"/>
    <property type="match status" value="2"/>
</dbReference>
<dbReference type="InterPro" id="IPR001753">
    <property type="entry name" value="Enoyl-CoA_hydra/iso"/>
</dbReference>
<dbReference type="SUPFAM" id="SSF48179">
    <property type="entry name" value="6-phosphogluconate dehydrogenase C-terminal domain-like"/>
    <property type="match status" value="2"/>
</dbReference>
<keyword evidence="9" id="KW-0413">Isomerase</keyword>
<keyword evidence="4" id="KW-0442">Lipid degradation</keyword>
<protein>
    <submittedName>
        <fullName evidence="15">3-hydroxyacyl-CoA dehydrogenase</fullName>
    </submittedName>
</protein>
<dbReference type="AlphaFoldDB" id="A0A4R0XB95"/>
<evidence type="ECO:0000256" key="7">
    <source>
        <dbReference type="ARBA" id="ARBA00023098"/>
    </source>
</evidence>
<dbReference type="SUPFAM" id="SSF51735">
    <property type="entry name" value="NAD(P)-binding Rossmann-fold domains"/>
    <property type="match status" value="1"/>
</dbReference>
<dbReference type="InterPro" id="IPR006176">
    <property type="entry name" value="3-OHacyl-CoA_DH_NAD-bd"/>
</dbReference>
<sequence length="698" mass="75789">MSYVSYSKSNGIAVATIDNPPINALSIGVRRGLMDAIERAQSEDDVEALVIACAGRTFVAGADISEFGKPYEEPSLYKILDALGTSSKPSIAAIHGMALGGGLELALSCTWRIAQSQAQIGQPEVKLGLMPGGYGTQWWLRLAGPQVALDVSTSGNPVSAEQAHEWGVIDYLVSDPAVDLVSAATDFAQDLIRKGALARDLSAIKGPVNNVDPAVFEVYRQKNQKKWRGLVAPQKIVDVLATSCALTFDEGCALEKKAFQECEHSPESMSLRHLFFAEREAGKVPGTDKATPLDIKSVAVIGAGTMGQGIAQACASAGMSVVIVDRTYEALERAIVAIQGNYGTSVARGSMARAKADRAFNLISISSDLVAVSKCDLIVEAVFEDLGVKQSVFRDLDAVAKPHAILATNTSTLDIDLIANVTRRAQRVVGMHFFSPAHVMKLVEVIKGSQTSDEVSATILKVTKALRKIAVFAGNEEGFIGNRILGAYGREADYLLEEGATPWQIDRVLNQFGFPMGLFAMRDMAGLDVIWRIRQEREQKGTRPAYERYSVLADRICEQGRFGQKTGSGYYRYEGRTATPCPEIKALIVQVSADAGIERREISDEAIVQRIMCAMVNEGARIIDSRTAQRAGDIDIVYTNGYGFPSYRGGPMFWAQQTGLQKVYKMVQEYHMLYGDTWRPAQSLAEAARTNQWPACQA</sequence>
<feature type="domain" description="3-hydroxyacyl-CoA dehydrogenase C-terminal" evidence="13">
    <location>
        <begin position="478"/>
        <end position="573"/>
    </location>
</feature>
<dbReference type="GO" id="GO:0003857">
    <property type="term" value="F:(3S)-3-hydroxyacyl-CoA dehydrogenase (NAD+) activity"/>
    <property type="evidence" value="ECO:0007669"/>
    <property type="project" value="UniProtKB-EC"/>
</dbReference>
<evidence type="ECO:0000256" key="2">
    <source>
        <dbReference type="ARBA" id="ARBA00005005"/>
    </source>
</evidence>
<dbReference type="InterPro" id="IPR029045">
    <property type="entry name" value="ClpP/crotonase-like_dom_sf"/>
</dbReference>
<name>A0A4R0XB95_9BURK</name>
<evidence type="ECO:0000256" key="9">
    <source>
        <dbReference type="ARBA" id="ARBA00023235"/>
    </source>
</evidence>
<dbReference type="FunFam" id="3.40.50.720:FF:000009">
    <property type="entry name" value="Fatty oxidation complex, alpha subunit"/>
    <property type="match status" value="1"/>
</dbReference>
<keyword evidence="16" id="KW-1185">Reference proteome</keyword>
<dbReference type="FunFam" id="1.10.1040.50:FF:000006">
    <property type="entry name" value="Peroxisomal bifunctional enzyme"/>
    <property type="match status" value="1"/>
</dbReference>
<keyword evidence="6" id="KW-0520">NAD</keyword>
<evidence type="ECO:0000259" key="14">
    <source>
        <dbReference type="Pfam" id="PF02737"/>
    </source>
</evidence>
<dbReference type="EMBL" id="MWML01000115">
    <property type="protein sequence ID" value="TCG06312.1"/>
    <property type="molecule type" value="Genomic_DNA"/>
</dbReference>
<dbReference type="Pfam" id="PF02737">
    <property type="entry name" value="3HCDH_N"/>
    <property type="match status" value="1"/>
</dbReference>
<comment type="pathway">
    <text evidence="2">Lipid metabolism; fatty acid beta-oxidation.</text>
</comment>
<comment type="caution">
    <text evidence="15">The sequence shown here is derived from an EMBL/GenBank/DDBJ whole genome shotgun (WGS) entry which is preliminary data.</text>
</comment>
<keyword evidence="10" id="KW-0456">Lyase</keyword>